<keyword evidence="1" id="KW-0119">Carbohydrate metabolism</keyword>
<keyword evidence="1" id="KW-0547">Nucleotide-binding</keyword>
<organism evidence="2 3">
    <name type="scientific">Thermomonas hydrothermalis</name>
    <dbReference type="NCBI Taxonomy" id="213588"/>
    <lineage>
        <taxon>Bacteria</taxon>
        <taxon>Pseudomonadati</taxon>
        <taxon>Pseudomonadota</taxon>
        <taxon>Gammaproteobacteria</taxon>
        <taxon>Lysobacterales</taxon>
        <taxon>Lysobacteraceae</taxon>
        <taxon>Thermomonas</taxon>
    </lineage>
</organism>
<dbReference type="PANTHER" id="PTHR30605">
    <property type="entry name" value="ANHYDRO-N-ACETYLMURAMIC ACID KINASE"/>
    <property type="match status" value="1"/>
</dbReference>
<dbReference type="PANTHER" id="PTHR30605:SF0">
    <property type="entry name" value="ANHYDRO-N-ACETYLMURAMIC ACID KINASE"/>
    <property type="match status" value="1"/>
</dbReference>
<dbReference type="HAMAP" id="MF_01270">
    <property type="entry name" value="AnhMurNAc_kinase"/>
    <property type="match status" value="1"/>
</dbReference>
<dbReference type="NCBIfam" id="NF007139">
    <property type="entry name" value="PRK09585.1-3"/>
    <property type="match status" value="1"/>
</dbReference>
<dbReference type="GO" id="GO:0016301">
    <property type="term" value="F:kinase activity"/>
    <property type="evidence" value="ECO:0007669"/>
    <property type="project" value="UniProtKB-KW"/>
</dbReference>
<evidence type="ECO:0000313" key="3">
    <source>
        <dbReference type="Proteomes" id="UP000242857"/>
    </source>
</evidence>
<comment type="similarity">
    <text evidence="1">Belongs to the anhydro-N-acetylmuramic acid kinase family.</text>
</comment>
<protein>
    <recommendedName>
        <fullName evidence="1">Anhydro-N-acetylmuramic acid kinase</fullName>
        <ecNumber evidence="1">2.7.1.170</ecNumber>
    </recommendedName>
    <alternativeName>
        <fullName evidence="1">AnhMurNAc kinase</fullName>
    </alternativeName>
</protein>
<comment type="function">
    <text evidence="1">Catalyzes the specific phosphorylation of 1,6-anhydro-N-acetylmuramic acid (anhMurNAc) with the simultaneous cleavage of the 1,6-anhydro ring, generating MurNAc-6-P. Is required for the utilization of anhMurNAc either imported from the medium or derived from its own cell wall murein, and thus plays a role in cell wall recycling.</text>
</comment>
<dbReference type="CDD" id="cd24050">
    <property type="entry name" value="ASKHA_NBD_ANMK"/>
    <property type="match status" value="1"/>
</dbReference>
<dbReference type="OrthoDB" id="9763949at2"/>
<reference evidence="3" key="1">
    <citation type="submission" date="2016-11" db="EMBL/GenBank/DDBJ databases">
        <authorList>
            <person name="Varghese N."/>
            <person name="Submissions S."/>
        </authorList>
    </citation>
    <scope>NUCLEOTIDE SEQUENCE [LARGE SCALE GENOMIC DNA]</scope>
    <source>
        <strain evidence="3">DSM 14834</strain>
    </source>
</reference>
<dbReference type="GO" id="GO:0009254">
    <property type="term" value="P:peptidoglycan turnover"/>
    <property type="evidence" value="ECO:0007669"/>
    <property type="project" value="UniProtKB-UniRule"/>
</dbReference>
<dbReference type="NCBIfam" id="NF007148">
    <property type="entry name" value="PRK09585.3-2"/>
    <property type="match status" value="1"/>
</dbReference>
<evidence type="ECO:0000256" key="1">
    <source>
        <dbReference type="HAMAP-Rule" id="MF_01270"/>
    </source>
</evidence>
<dbReference type="SUPFAM" id="SSF53067">
    <property type="entry name" value="Actin-like ATPase domain"/>
    <property type="match status" value="1"/>
</dbReference>
<dbReference type="GO" id="GO:0005524">
    <property type="term" value="F:ATP binding"/>
    <property type="evidence" value="ECO:0007669"/>
    <property type="project" value="UniProtKB-UniRule"/>
</dbReference>
<dbReference type="Gene3D" id="3.30.420.40">
    <property type="match status" value="2"/>
</dbReference>
<keyword evidence="1" id="KW-0067">ATP-binding</keyword>
<dbReference type="Proteomes" id="UP000242857">
    <property type="component" value="Unassembled WGS sequence"/>
</dbReference>
<comment type="catalytic activity">
    <reaction evidence="1">
        <text>1,6-anhydro-N-acetyl-beta-muramate + ATP + H2O = N-acetyl-D-muramate 6-phosphate + ADP + H(+)</text>
        <dbReference type="Rhea" id="RHEA:24952"/>
        <dbReference type="ChEBI" id="CHEBI:15377"/>
        <dbReference type="ChEBI" id="CHEBI:15378"/>
        <dbReference type="ChEBI" id="CHEBI:30616"/>
        <dbReference type="ChEBI" id="CHEBI:58690"/>
        <dbReference type="ChEBI" id="CHEBI:58722"/>
        <dbReference type="ChEBI" id="CHEBI:456216"/>
        <dbReference type="EC" id="2.7.1.170"/>
    </reaction>
</comment>
<dbReference type="RefSeq" id="WP_072755793.1">
    <property type="nucleotide sequence ID" value="NZ_FQUK01000018.1"/>
</dbReference>
<dbReference type="AlphaFoldDB" id="A0A1M4WZM3"/>
<keyword evidence="3" id="KW-1185">Reference proteome</keyword>
<gene>
    <name evidence="1" type="primary">anmK</name>
    <name evidence="2" type="ORF">SAMN02745204_01289</name>
</gene>
<sequence>MSAPTAHNGLFLGLISGTSVDGIDAALVHFDDTSAHARPTLRFGRTYPWPPALRERLIMLGQEAHAITLDELGALDVQIGRAFADAALHAIRDAGLTPEAVTAIGSHGQTLRHRPHGPVPFTLQLGDAHVIAERCGVPVVADFRRRDVAAGGHGAPLVPAFHAAVLHDPGEDRAVLNLGGIANLTLLPAQGSVRGFDTGPANGLLDAWCLRHTGQPFDAGGGFAAQGSAIPTLLARLLEDPWFALPPPKSTGRDHFHLGWVEAALHGQEHPADVQATLLHLSVRTIVAALQATQPHTRRLIVCGGGVHNPVLMAALAEALPGVVVEASRAHGLDPDFVEAMAFAWLAREHLAGRPGNLPAVTGASGPRVLGALYPA</sequence>
<dbReference type="EMBL" id="FQUK01000018">
    <property type="protein sequence ID" value="SHE86412.1"/>
    <property type="molecule type" value="Genomic_DNA"/>
</dbReference>
<comment type="pathway">
    <text evidence="1">Cell wall biogenesis; peptidoglycan recycling.</text>
</comment>
<name>A0A1M4WZM3_9GAMM</name>
<dbReference type="GO" id="GO:0006040">
    <property type="term" value="P:amino sugar metabolic process"/>
    <property type="evidence" value="ECO:0007669"/>
    <property type="project" value="InterPro"/>
</dbReference>
<dbReference type="InterPro" id="IPR043129">
    <property type="entry name" value="ATPase_NBD"/>
</dbReference>
<proteinExistence type="inferred from homology"/>
<dbReference type="GO" id="GO:0016773">
    <property type="term" value="F:phosphotransferase activity, alcohol group as acceptor"/>
    <property type="evidence" value="ECO:0007669"/>
    <property type="project" value="UniProtKB-UniRule"/>
</dbReference>
<dbReference type="EC" id="2.7.1.170" evidence="1"/>
<keyword evidence="1 2" id="KW-0418">Kinase</keyword>
<feature type="binding site" evidence="1">
    <location>
        <begin position="17"/>
        <end position="24"/>
    </location>
    <ligand>
        <name>ATP</name>
        <dbReference type="ChEBI" id="CHEBI:30616"/>
    </ligand>
</feature>
<dbReference type="STRING" id="213588.SAMN02745204_01289"/>
<dbReference type="Pfam" id="PF03702">
    <property type="entry name" value="AnmK"/>
    <property type="match status" value="1"/>
</dbReference>
<accession>A0A1M4WZM3</accession>
<dbReference type="UniPathway" id="UPA00343"/>
<keyword evidence="1" id="KW-0808">Transferase</keyword>
<evidence type="ECO:0000313" key="2">
    <source>
        <dbReference type="EMBL" id="SHE86412.1"/>
    </source>
</evidence>
<dbReference type="GO" id="GO:0097175">
    <property type="term" value="P:1,6-anhydro-N-acetyl-beta-muramic acid catabolic process"/>
    <property type="evidence" value="ECO:0007669"/>
    <property type="project" value="UniProtKB-UniRule"/>
</dbReference>
<comment type="pathway">
    <text evidence="1">Amino-sugar metabolism; 1,6-anhydro-N-acetylmuramate degradation.</text>
</comment>
<dbReference type="UniPathway" id="UPA00544"/>
<dbReference type="InterPro" id="IPR005338">
    <property type="entry name" value="Anhydro_N_Ac-Mur_kinase"/>
</dbReference>